<dbReference type="EMBL" id="QXHD01000004">
    <property type="protein sequence ID" value="NEZ59961.1"/>
    <property type="molecule type" value="Genomic_DNA"/>
</dbReference>
<dbReference type="PANTHER" id="PTHR10098:SF108">
    <property type="entry name" value="TETRATRICOPEPTIDE REPEAT PROTEIN 28"/>
    <property type="match status" value="1"/>
</dbReference>
<keyword evidence="5" id="KW-1185">Reference proteome</keyword>
<dbReference type="Gene3D" id="1.25.40.10">
    <property type="entry name" value="Tetratricopeptide repeat domain"/>
    <property type="match status" value="2"/>
</dbReference>
<dbReference type="PANTHER" id="PTHR10098">
    <property type="entry name" value="RAPSYN-RELATED"/>
    <property type="match status" value="1"/>
</dbReference>
<dbReference type="Proteomes" id="UP000481033">
    <property type="component" value="Unassembled WGS sequence"/>
</dbReference>
<evidence type="ECO:0000256" key="1">
    <source>
        <dbReference type="PROSITE-ProRule" id="PRU00339"/>
    </source>
</evidence>
<keyword evidence="1" id="KW-0802">TPR repeat</keyword>
<protein>
    <submittedName>
        <fullName evidence="4">CHAT domain-containing protein</fullName>
    </submittedName>
</protein>
<gene>
    <name evidence="4" type="ORF">DXZ20_30815</name>
</gene>
<feature type="region of interest" description="Disordered" evidence="2">
    <location>
        <begin position="490"/>
        <end position="512"/>
    </location>
</feature>
<organism evidence="4 5">
    <name type="scientific">Adonisia turfae CCMR0081</name>
    <dbReference type="NCBI Taxonomy" id="2292702"/>
    <lineage>
        <taxon>Bacteria</taxon>
        <taxon>Bacillati</taxon>
        <taxon>Cyanobacteriota</taxon>
        <taxon>Adonisia</taxon>
        <taxon>Adonisia turfae</taxon>
    </lineage>
</organism>
<dbReference type="InterPro" id="IPR024983">
    <property type="entry name" value="CHAT_dom"/>
</dbReference>
<feature type="repeat" description="TPR" evidence="1">
    <location>
        <begin position="278"/>
        <end position="311"/>
    </location>
</feature>
<dbReference type="Pfam" id="PF12770">
    <property type="entry name" value="CHAT"/>
    <property type="match status" value="1"/>
</dbReference>
<evidence type="ECO:0000313" key="4">
    <source>
        <dbReference type="EMBL" id="NEZ59961.1"/>
    </source>
</evidence>
<comment type="caution">
    <text evidence="4">The sequence shown here is derived from an EMBL/GenBank/DDBJ whole genome shotgun (WGS) entry which is preliminary data.</text>
</comment>
<evidence type="ECO:0000313" key="5">
    <source>
        <dbReference type="Proteomes" id="UP000481033"/>
    </source>
</evidence>
<name>A0A6M0RVZ3_9CYAN</name>
<evidence type="ECO:0000256" key="2">
    <source>
        <dbReference type="SAM" id="MobiDB-lite"/>
    </source>
</evidence>
<reference evidence="4 5" key="1">
    <citation type="journal article" date="2020" name="Microb. Ecol.">
        <title>Ecogenomics of the Marine Benthic Filamentous Cyanobacterium Adonisia.</title>
        <authorList>
            <person name="Walter J.M."/>
            <person name="Coutinho F.H."/>
            <person name="Leomil L."/>
            <person name="Hargreaves P.I."/>
            <person name="Campeao M.E."/>
            <person name="Vieira V.V."/>
            <person name="Silva B.S."/>
            <person name="Fistarol G.O."/>
            <person name="Salomon P.S."/>
            <person name="Sawabe T."/>
            <person name="Mino S."/>
            <person name="Hosokawa M."/>
            <person name="Miyashita H."/>
            <person name="Maruyama F."/>
            <person name="van Verk M.C."/>
            <person name="Dutilh B.E."/>
            <person name="Thompson C.C."/>
            <person name="Thompson F.L."/>
        </authorList>
    </citation>
    <scope>NUCLEOTIDE SEQUENCE [LARGE SCALE GENOMIC DNA]</scope>
    <source>
        <strain evidence="4 5">CCMR0081</strain>
    </source>
</reference>
<accession>A0A6M0RVZ3</accession>
<dbReference type="PROSITE" id="PS50005">
    <property type="entry name" value="TPR"/>
    <property type="match status" value="5"/>
</dbReference>
<evidence type="ECO:0000259" key="3">
    <source>
        <dbReference type="Pfam" id="PF12770"/>
    </source>
</evidence>
<dbReference type="AlphaFoldDB" id="A0A6M0RVZ3"/>
<dbReference type="SMART" id="SM00028">
    <property type="entry name" value="TPR"/>
    <property type="match status" value="8"/>
</dbReference>
<feature type="domain" description="CHAT" evidence="3">
    <location>
        <begin position="563"/>
        <end position="837"/>
    </location>
</feature>
<dbReference type="Pfam" id="PF13424">
    <property type="entry name" value="TPR_12"/>
    <property type="match status" value="3"/>
</dbReference>
<feature type="repeat" description="TPR" evidence="1">
    <location>
        <begin position="238"/>
        <end position="271"/>
    </location>
</feature>
<feature type="repeat" description="TPR" evidence="1">
    <location>
        <begin position="158"/>
        <end position="191"/>
    </location>
</feature>
<dbReference type="InterPro" id="IPR011990">
    <property type="entry name" value="TPR-like_helical_dom_sf"/>
</dbReference>
<dbReference type="SUPFAM" id="SSF48452">
    <property type="entry name" value="TPR-like"/>
    <property type="match status" value="2"/>
</dbReference>
<feature type="repeat" description="TPR" evidence="1">
    <location>
        <begin position="198"/>
        <end position="231"/>
    </location>
</feature>
<feature type="repeat" description="TPR" evidence="1">
    <location>
        <begin position="118"/>
        <end position="151"/>
    </location>
</feature>
<dbReference type="InterPro" id="IPR019734">
    <property type="entry name" value="TPR_rpt"/>
</dbReference>
<proteinExistence type="predicted"/>
<sequence>MMFFANRRLKRTSRLFLGVLLGLLLTFQSVVTFAQSPVELFVLGRQQYGNHQYEAAIATWQQALALYERPADQAATLNGLAAAHLALGQNRAAVALASRALDSAAQVDEPAMAARLQAQSLGNQGIAQRALGQYLDAIATYQQALTLMQDQGDQLGESRVLGLLGNAHESLGDFDQAIALHQRSLALAKDLDNPLQESAALNNLGATYATEGQYPAAIKLYQQSLTIAQSLHDSLRIGYALNNLGTAFHAQGQLDQAIQNYEQSLTLATTVGNTGLEVDALSGLGLAYEELDDYGQAIELHSRSIRLSTAIDDPRRQGRTLNNLGHALFGANRLAEAEATLRSAIRTLEALRPSQDQYNISLFDTHVLTYNLLQQILVAKNKPEAALEIAERGRAQAFVELLAQRSDQIPTTKISLQEIQTIAQEQQATLVEYTLVPDASFKVQGKQRGTAESLYIWVVQPTGKVNFRQVDLKGKDISIAALVETSRDRSGLRSSAIRPGDQVRREGEPTDWPPYEVTAINPQAQTVTLSHPDFVLPNPVVPLSDVYQVTTSAFAPVLQQRQYWKELHDLLIEPIADLLPSEPTARIFFIPQEQLFLVPFPALQAEDNSYLIEHHTILTAPAIQVLQGAQPTNNALSQADDMLIVGDPSPMPANLQPLPYARDEAKQIANLFNTQAIIGDQATEPTIQQALSSARLIHLATHGFFNETNPLEGSLALAPGPNDQLGPGSDGFLTAREILDSQLSADLVVLSACDTGRGRITGDGVVGLSRSFLAAGVPRVMVSLWQVPDEATSALMLHFYGQRLAGEDSAQALRQAMLSMLDNYPAPINWAAFTLVGG</sequence>